<dbReference type="PROSITE" id="PS51257">
    <property type="entry name" value="PROKAR_LIPOPROTEIN"/>
    <property type="match status" value="1"/>
</dbReference>
<keyword evidence="3" id="KW-0808">Transferase</keyword>
<dbReference type="InterPro" id="IPR031621">
    <property type="entry name" value="HisKA_7TM"/>
</dbReference>
<dbReference type="Pfam" id="PF16927">
    <property type="entry name" value="HisKA_7TM"/>
    <property type="match status" value="1"/>
</dbReference>
<dbReference type="EC" id="2.7.13.3" evidence="2"/>
<name>A0A5N5UJ38_9EURY</name>
<evidence type="ECO:0000313" key="13">
    <source>
        <dbReference type="Proteomes" id="UP000326302"/>
    </source>
</evidence>
<keyword evidence="5" id="KW-0902">Two-component regulatory system</keyword>
<gene>
    <name evidence="9" type="ORF">DM867_09300</name>
    <name evidence="10" type="ORF">DMP03_10940</name>
    <name evidence="11" type="ORF">DP108_05975</name>
</gene>
<dbReference type="OrthoDB" id="8127at2157"/>
<feature type="transmembrane region" description="Helical" evidence="7">
    <location>
        <begin position="144"/>
        <end position="164"/>
    </location>
</feature>
<keyword evidence="7" id="KW-0812">Transmembrane</keyword>
<dbReference type="CDD" id="cd00082">
    <property type="entry name" value="HisKA"/>
    <property type="match status" value="1"/>
</dbReference>
<dbReference type="Gene3D" id="3.30.450.20">
    <property type="entry name" value="PAS domain"/>
    <property type="match status" value="1"/>
</dbReference>
<feature type="transmembrane region" description="Helical" evidence="7">
    <location>
        <begin position="65"/>
        <end position="85"/>
    </location>
</feature>
<evidence type="ECO:0000256" key="2">
    <source>
        <dbReference type="ARBA" id="ARBA00012438"/>
    </source>
</evidence>
<keyword evidence="7" id="KW-1133">Transmembrane helix</keyword>
<evidence type="ECO:0000256" key="4">
    <source>
        <dbReference type="ARBA" id="ARBA00022777"/>
    </source>
</evidence>
<evidence type="ECO:0000256" key="5">
    <source>
        <dbReference type="ARBA" id="ARBA00023012"/>
    </source>
</evidence>
<dbReference type="PANTHER" id="PTHR43711:SF1">
    <property type="entry name" value="HISTIDINE KINASE 1"/>
    <property type="match status" value="1"/>
</dbReference>
<reference evidence="12 13" key="1">
    <citation type="submission" date="2019-10" db="EMBL/GenBank/DDBJ databases">
        <title>Unraveling microbial dark matter from salterns through culturing: the case of the genus Halosegnis.</title>
        <authorList>
            <person name="Duran-Viseras A."/>
            <person name="Andrei A.-S."/>
            <person name="Vera-Gargallo B."/>
            <person name="Ghai R."/>
            <person name="Sanchez-Porro C."/>
            <person name="Ventosa A."/>
        </authorList>
    </citation>
    <scope>NUCLEOTIDE SEQUENCE [LARGE SCALE GENOMIC DNA]</scope>
    <source>
        <strain evidence="10 13">F17-44</strain>
        <strain evidence="9 14">F18-79</strain>
        <strain evidence="11 12">F19-13</strain>
    </source>
</reference>
<dbReference type="AlphaFoldDB" id="A0A5N5UJ38"/>
<evidence type="ECO:0000313" key="10">
    <source>
        <dbReference type="EMBL" id="KAB7514369.1"/>
    </source>
</evidence>
<evidence type="ECO:0000256" key="1">
    <source>
        <dbReference type="ARBA" id="ARBA00000085"/>
    </source>
</evidence>
<feature type="coiled-coil region" evidence="6">
    <location>
        <begin position="330"/>
        <end position="360"/>
    </location>
</feature>
<evidence type="ECO:0000313" key="12">
    <source>
        <dbReference type="Proteomes" id="UP000326207"/>
    </source>
</evidence>
<evidence type="ECO:0000313" key="14">
    <source>
        <dbReference type="Proteomes" id="UP000326865"/>
    </source>
</evidence>
<dbReference type="InterPro" id="IPR036097">
    <property type="entry name" value="HisK_dim/P_sf"/>
</dbReference>
<evidence type="ECO:0000313" key="9">
    <source>
        <dbReference type="EMBL" id="KAB7513970.1"/>
    </source>
</evidence>
<proteinExistence type="predicted"/>
<feature type="transmembrane region" description="Helical" evidence="7">
    <location>
        <begin position="202"/>
        <end position="222"/>
    </location>
</feature>
<evidence type="ECO:0000313" key="11">
    <source>
        <dbReference type="EMBL" id="KAB7518718.1"/>
    </source>
</evidence>
<feature type="transmembrane region" description="Helical" evidence="7">
    <location>
        <begin position="105"/>
        <end position="124"/>
    </location>
</feature>
<dbReference type="PANTHER" id="PTHR43711">
    <property type="entry name" value="TWO-COMPONENT HISTIDINE KINASE"/>
    <property type="match status" value="1"/>
</dbReference>
<accession>A0A5N5U7J5</accession>
<keyword evidence="14" id="KW-1185">Reference proteome</keyword>
<dbReference type="SUPFAM" id="SSF47384">
    <property type="entry name" value="Homodimeric domain of signal transducing histidine kinase"/>
    <property type="match status" value="1"/>
</dbReference>
<comment type="catalytic activity">
    <reaction evidence="1">
        <text>ATP + protein L-histidine = ADP + protein N-phospho-L-histidine.</text>
        <dbReference type="EC" id="2.7.13.3"/>
    </reaction>
</comment>
<feature type="domain" description="Signal transduction histidine kinase dimerisation/phosphoacceptor" evidence="8">
    <location>
        <begin position="353"/>
        <end position="420"/>
    </location>
</feature>
<dbReference type="EMBL" id="QJOW01000004">
    <property type="protein sequence ID" value="KAB7514369.1"/>
    <property type="molecule type" value="Genomic_DNA"/>
</dbReference>
<evidence type="ECO:0000259" key="8">
    <source>
        <dbReference type="SMART" id="SM00388"/>
    </source>
</evidence>
<accession>A0A5N5U5V7</accession>
<accession>A0A5N5UJ38</accession>
<evidence type="ECO:0000256" key="3">
    <source>
        <dbReference type="ARBA" id="ARBA00022679"/>
    </source>
</evidence>
<dbReference type="Proteomes" id="UP000326865">
    <property type="component" value="Unassembled WGS sequence"/>
</dbReference>
<dbReference type="Proteomes" id="UP000326207">
    <property type="component" value="Unassembled WGS sequence"/>
</dbReference>
<dbReference type="Pfam" id="PF00512">
    <property type="entry name" value="HisKA"/>
    <property type="match status" value="1"/>
</dbReference>
<keyword evidence="6" id="KW-0175">Coiled coil</keyword>
<dbReference type="EMBL" id="QMDY01000003">
    <property type="protein sequence ID" value="KAB7518718.1"/>
    <property type="molecule type" value="Genomic_DNA"/>
</dbReference>
<dbReference type="InterPro" id="IPR003661">
    <property type="entry name" value="HisK_dim/P_dom"/>
</dbReference>
<keyword evidence="4 11" id="KW-0418">Kinase</keyword>
<feature type="transmembrane region" description="Helical" evidence="7">
    <location>
        <begin position="38"/>
        <end position="59"/>
    </location>
</feature>
<dbReference type="InterPro" id="IPR050736">
    <property type="entry name" value="Sensor_HK_Regulatory"/>
</dbReference>
<dbReference type="SMART" id="SM00388">
    <property type="entry name" value="HisKA"/>
    <property type="match status" value="1"/>
</dbReference>
<dbReference type="GO" id="GO:0000155">
    <property type="term" value="F:phosphorelay sensor kinase activity"/>
    <property type="evidence" value="ECO:0007669"/>
    <property type="project" value="InterPro"/>
</dbReference>
<organism evidence="11 12">
    <name type="scientific">Halosegnis rubeus</name>
    <dbReference type="NCBI Taxonomy" id="2212850"/>
    <lineage>
        <taxon>Archaea</taxon>
        <taxon>Methanobacteriati</taxon>
        <taxon>Methanobacteriota</taxon>
        <taxon>Stenosarchaea group</taxon>
        <taxon>Halobacteria</taxon>
        <taxon>Halobacteriales</taxon>
        <taxon>Natronomonadaceae</taxon>
        <taxon>Halosegnis</taxon>
    </lineage>
</organism>
<comment type="caution">
    <text evidence="11">The sequence shown here is derived from an EMBL/GenBank/DDBJ whole genome shotgun (WGS) entry which is preliminary data.</text>
</comment>
<dbReference type="EMBL" id="QKKZ01000003">
    <property type="protein sequence ID" value="KAB7513970.1"/>
    <property type="molecule type" value="Genomic_DNA"/>
</dbReference>
<dbReference type="Proteomes" id="UP000326302">
    <property type="component" value="Unassembled WGS sequence"/>
</dbReference>
<feature type="transmembrane region" description="Helical" evidence="7">
    <location>
        <begin position="6"/>
        <end position="26"/>
    </location>
</feature>
<dbReference type="Gene3D" id="1.10.287.130">
    <property type="match status" value="1"/>
</dbReference>
<dbReference type="RefSeq" id="WP_152120698.1">
    <property type="nucleotide sequence ID" value="NZ_QJOW01000004.1"/>
</dbReference>
<feature type="transmembrane region" description="Helical" evidence="7">
    <location>
        <begin position="176"/>
        <end position="196"/>
    </location>
</feature>
<evidence type="ECO:0000256" key="7">
    <source>
        <dbReference type="SAM" id="Phobius"/>
    </source>
</evidence>
<evidence type="ECO:0000256" key="6">
    <source>
        <dbReference type="SAM" id="Coils"/>
    </source>
</evidence>
<protein>
    <recommendedName>
        <fullName evidence="2">histidine kinase</fullName>
        <ecNumber evidence="2">2.7.13.3</ecNumber>
    </recommendedName>
</protein>
<keyword evidence="7" id="KW-0472">Membrane</keyword>
<sequence length="561" mass="61278">MSVVRVAYVAGFTLAAIACFFSLRRVSRVTDPDTRRGLGALLGLSGLWGVTHVGRLLPVSPGVQITFYVAGLVVGLATIGAWLYFCSAYTGHDHHRRPWIRRTALGLYLGIISIKITNPLHEFYFTTTTTTRPFAHVVIELGTIHWIVTGLSYALAAIGFYLLYEMLSSSKSDARVLGVLVATTALPIIFYLLTLLDTGGLITIHYEPLGVAVFAVGVLYFVNEQFTAIPRFWRTQIIDGIDEAIVVTDDSGHVRDYNRRALAIFPTLQSCEGTPLSAAVPSLACAAEEGGEIITVGESGADTERYLYVTKTPLTQVDMVVGQAVVCADVTDLERQRQQLKRQNEQLDRQNEQLDAFADAITHELRNTLTIAMGYFEMIAEERPEQGIGNDEAVETIKETHERMEHIVTDLARLARRGQTIDETEECTLDSVAADAFTDVGPDELSLRNCEGVSLRADRSLLLELLSTVVRFADLNGASELAVESGESVLTVTTDGEPIPADDIEDVFAYGEAKPSAQTGMLFPTKRAIASSHGWTVDIDPTYSEGVRIEIGGVELLPATE</sequence>